<proteinExistence type="predicted"/>
<dbReference type="STRING" id="92696.A0A4R0REV6"/>
<dbReference type="InterPro" id="IPR008930">
    <property type="entry name" value="Terpenoid_cyclase/PrenylTrfase"/>
</dbReference>
<dbReference type="InterPro" id="IPR049916">
    <property type="entry name" value="WDR72-like"/>
</dbReference>
<gene>
    <name evidence="4" type="ORF">EIP91_002182</name>
</gene>
<dbReference type="InterPro" id="IPR001680">
    <property type="entry name" value="WD40_rpt"/>
</dbReference>
<dbReference type="Gene3D" id="1.50.10.20">
    <property type="match status" value="1"/>
</dbReference>
<dbReference type="Gene3D" id="2.130.10.10">
    <property type="entry name" value="YVTN repeat-like/Quinoprotein amine dehydrogenase"/>
    <property type="match status" value="2"/>
</dbReference>
<evidence type="ECO:0000259" key="3">
    <source>
        <dbReference type="Pfam" id="PF00432"/>
    </source>
</evidence>
<dbReference type="GO" id="GO:0003824">
    <property type="term" value="F:catalytic activity"/>
    <property type="evidence" value="ECO:0007669"/>
    <property type="project" value="InterPro"/>
</dbReference>
<dbReference type="Pfam" id="PF00400">
    <property type="entry name" value="WD40"/>
    <property type="match status" value="1"/>
</dbReference>
<feature type="compositionally biased region" description="Low complexity" evidence="2">
    <location>
        <begin position="208"/>
        <end position="225"/>
    </location>
</feature>
<evidence type="ECO:0000256" key="2">
    <source>
        <dbReference type="SAM" id="MobiDB-lite"/>
    </source>
</evidence>
<feature type="region of interest" description="Disordered" evidence="2">
    <location>
        <begin position="133"/>
        <end position="225"/>
    </location>
</feature>
<organism evidence="4 5">
    <name type="scientific">Steccherinum ochraceum</name>
    <dbReference type="NCBI Taxonomy" id="92696"/>
    <lineage>
        <taxon>Eukaryota</taxon>
        <taxon>Fungi</taxon>
        <taxon>Dikarya</taxon>
        <taxon>Basidiomycota</taxon>
        <taxon>Agaricomycotina</taxon>
        <taxon>Agaricomycetes</taxon>
        <taxon>Polyporales</taxon>
        <taxon>Steccherinaceae</taxon>
        <taxon>Steccherinum</taxon>
    </lineage>
</organism>
<sequence length="1626" mass="176176">MTFHVALSLNTTSSSAFDPSTFVSTSTSILSWTSQTPSEPIETKPAVQHIHGVAVGNDDGSILIFRSSRTKRKRSGSHLKLALPSGSAESHSRPSSPLRYSGLGRKSARSASPSSILSTFAPLQVSKSRVVSAVSPEQAEAPKNYVDFEDEPEKLKGMLKGKGPKEKHLPEALSHSADSPPAGSSPGTSLTERPSPDRANPRIITPASEGSSLRSSFSSSSLGLSRSDELGATSMNLISHVVPRSAYRSAPVVAMKVVQNGCLLVYLQLDGTVTVLSTEDGGTLSDFIPEGRSVSPSMPVIWEWKALHAFSMSDRCIVLATAFLVATTSHMQFGDTADGDSEIQTRVVAVEFEQPLKERHTEPIITQIGDWILGGIAEGLVVHQGQNALLELIYVTHSGDLVRQPLVFSDYPTDTELDVSRSQSSIHLPIPNPFKALANHSAESLGDEKGKTSRVFERVRLEKEITLGALTLQGGVSGLQLCPADHRLRGIVYSDSELVGFECGDGSVRTLFSHSAEGIKHIHWKNADTYIAVFSDHAEEHLLIDVDANNDSAADGSVNSDRSYLEPRTTRSATLLQSDVYGVTASGDIISARTKIGRRRIECTPLGSEGTAASATIYRSNRDKRNLDGSKPHIQASAVLPLGLDDFILASADGYIHRSSFNDMLADHDSTKGASDIPISASITSLHLIQSKRTRENLILGGSDDGGLAVWSLSSLKLLARWVVFTTPLAEVIPLSDGRLNDCAFCVARDGTIAVIAVDEMQFLFLVPASIARLEKVSLGEDNLLTYYADGRARLWDLKSKEHWRTMTTEKADEMVEEGGWRTWYMGEAEHVVGKVVSALPGGTLPLDSGATVLVDIEALLEQTALGALPLGTKDVPTDSDDTRLQKIGHLNAVLTALITTGLNRDIDRMCYEQMKVSPAYARLGLVASRSIALIPASDPLAPWCVSPDASAVRALCIVSLLHAYTQFSGSVADVETITTFYTASLPESIGEHYKPPNLSFLARRWLQTTVNAVRTAAKALFESSVARLTDDETILLVDVWQQDLPVAPGVNKEDMRCALALFICGSVAASHYALLPTSHLTQIAKSVSLYLNDETSPYRALAIDLCSRGFAVWQQYVDAVQMLRALFALFTNTRKEAISVQNVGQLARTAVLQIASSNTPLFMTTLSLDILNPGSVQHRKSVMQLVIFLIRKKPLVLYSNLPRLVEAVVKSLDPNASGSRDAILDSATEILGHIVQSFPTVDFHMGSQRLAVGTSEGSVVMYDLKTATRLYVLEGHKKRTTACSFSPDGRRLVTVSLDESAVLVWKVGSSFTSFFNPGAPPRQGHGGTEPFKTLSFNVGDEAGKYGTGFRPGPYMTTNETSAKDDYSEYDTPHLIMTYTALLSLAILRDDFQGLDKPGILKFLRSCQQSNGSFTSLPNGGDSDLRQVYCAFAISSILDDWSGIDVELAVRYVQECMNYEGGYGQQPGGEALGGTTYCALASLSLAPSTSTSHTPHISHQDRTRTIRWLLQNQTPSGGFCGRTNKIADTCYCFWSGASLHILGAGDYVETAALASFLSRCQFKFGGIAKAPEERPDPYHTYMAIAALAIYPPQGADESWTLPKLNALWNVTEDTASWIRKHLHRLH</sequence>
<dbReference type="SMART" id="SM00320">
    <property type="entry name" value="WD40"/>
    <property type="match status" value="3"/>
</dbReference>
<dbReference type="PANTHER" id="PTHR44099">
    <property type="entry name" value="RABCONNECTIN-3B, ISOFORM A"/>
    <property type="match status" value="1"/>
</dbReference>
<dbReference type="OrthoDB" id="338622at2759"/>
<evidence type="ECO:0000313" key="4">
    <source>
        <dbReference type="EMBL" id="TCD65832.1"/>
    </source>
</evidence>
<dbReference type="Pfam" id="PF00432">
    <property type="entry name" value="Prenyltrans"/>
    <property type="match status" value="1"/>
</dbReference>
<dbReference type="PANTHER" id="PTHR44099:SF4">
    <property type="entry name" value="RABCONNECTIN-3B, ISOFORM A"/>
    <property type="match status" value="1"/>
</dbReference>
<dbReference type="GO" id="GO:0005737">
    <property type="term" value="C:cytoplasm"/>
    <property type="evidence" value="ECO:0007669"/>
    <property type="project" value="TreeGrafter"/>
</dbReference>
<feature type="domain" description="Prenyltransferase alpha-alpha toroid" evidence="3">
    <location>
        <begin position="1348"/>
        <end position="1597"/>
    </location>
</feature>
<evidence type="ECO:0000256" key="1">
    <source>
        <dbReference type="ARBA" id="ARBA00022737"/>
    </source>
</evidence>
<dbReference type="Proteomes" id="UP000292702">
    <property type="component" value="Unassembled WGS sequence"/>
</dbReference>
<protein>
    <recommendedName>
        <fullName evidence="3">Prenyltransferase alpha-alpha toroid domain-containing protein</fullName>
    </recommendedName>
</protein>
<dbReference type="InterPro" id="IPR015943">
    <property type="entry name" value="WD40/YVTN_repeat-like_dom_sf"/>
</dbReference>
<feature type="compositionally biased region" description="Low complexity" evidence="2">
    <location>
        <begin position="174"/>
        <end position="189"/>
    </location>
</feature>
<comment type="caution">
    <text evidence="4">The sequence shown here is derived from an EMBL/GenBank/DDBJ whole genome shotgun (WGS) entry which is preliminary data.</text>
</comment>
<dbReference type="EMBL" id="RWJN01000162">
    <property type="protein sequence ID" value="TCD65832.1"/>
    <property type="molecule type" value="Genomic_DNA"/>
</dbReference>
<dbReference type="SUPFAM" id="SSF48239">
    <property type="entry name" value="Terpenoid cyclases/Protein prenyltransferases"/>
    <property type="match status" value="1"/>
</dbReference>
<accession>A0A4R0REV6</accession>
<evidence type="ECO:0000313" key="5">
    <source>
        <dbReference type="Proteomes" id="UP000292702"/>
    </source>
</evidence>
<dbReference type="SUPFAM" id="SSF50978">
    <property type="entry name" value="WD40 repeat-like"/>
    <property type="match status" value="1"/>
</dbReference>
<reference evidence="4 5" key="1">
    <citation type="submission" date="2018-11" db="EMBL/GenBank/DDBJ databases">
        <title>Genome assembly of Steccherinum ochraceum LE-BIN_3174, the white-rot fungus of the Steccherinaceae family (The Residual Polyporoid clade, Polyporales, Basidiomycota).</title>
        <authorList>
            <person name="Fedorova T.V."/>
            <person name="Glazunova O.A."/>
            <person name="Landesman E.O."/>
            <person name="Moiseenko K.V."/>
            <person name="Psurtseva N.V."/>
            <person name="Savinova O.S."/>
            <person name="Shakhova N.V."/>
            <person name="Tyazhelova T.V."/>
            <person name="Vasina D.V."/>
        </authorList>
    </citation>
    <scope>NUCLEOTIDE SEQUENCE [LARGE SCALE GENOMIC DNA]</scope>
    <source>
        <strain evidence="4 5">LE-BIN_3174</strain>
    </source>
</reference>
<name>A0A4R0REV6_9APHY</name>
<keyword evidence="1" id="KW-0677">Repeat</keyword>
<keyword evidence="5" id="KW-1185">Reference proteome</keyword>
<feature type="region of interest" description="Disordered" evidence="2">
    <location>
        <begin position="75"/>
        <end position="115"/>
    </location>
</feature>
<dbReference type="InterPro" id="IPR036322">
    <property type="entry name" value="WD40_repeat_dom_sf"/>
</dbReference>
<dbReference type="InterPro" id="IPR001330">
    <property type="entry name" value="Prenyltrans"/>
</dbReference>